<comment type="caution">
    <text evidence="7">The sequence shown here is derived from an EMBL/GenBank/DDBJ whole genome shotgun (WGS) entry which is preliminary data.</text>
</comment>
<accession>A0A916YG70</accession>
<evidence type="ECO:0000256" key="3">
    <source>
        <dbReference type="ARBA" id="ARBA00023237"/>
    </source>
</evidence>
<dbReference type="InterPro" id="IPR036737">
    <property type="entry name" value="OmpA-like_sf"/>
</dbReference>
<comment type="subcellular location">
    <subcellularLocation>
        <location evidence="1">Cell outer membrane</location>
    </subcellularLocation>
</comment>
<organism evidence="7 8">
    <name type="scientific">Croceicoccus pelagius</name>
    <dbReference type="NCBI Taxonomy" id="1703341"/>
    <lineage>
        <taxon>Bacteria</taxon>
        <taxon>Pseudomonadati</taxon>
        <taxon>Pseudomonadota</taxon>
        <taxon>Alphaproteobacteria</taxon>
        <taxon>Sphingomonadales</taxon>
        <taxon>Erythrobacteraceae</taxon>
        <taxon>Croceicoccus</taxon>
    </lineage>
</organism>
<dbReference type="InterPro" id="IPR006665">
    <property type="entry name" value="OmpA-like"/>
</dbReference>
<evidence type="ECO:0000256" key="4">
    <source>
        <dbReference type="PROSITE-ProRule" id="PRU00473"/>
    </source>
</evidence>
<feature type="signal peptide" evidence="5">
    <location>
        <begin position="1"/>
        <end position="23"/>
    </location>
</feature>
<evidence type="ECO:0000256" key="2">
    <source>
        <dbReference type="ARBA" id="ARBA00023136"/>
    </source>
</evidence>
<dbReference type="PROSITE" id="PS51123">
    <property type="entry name" value="OMPA_2"/>
    <property type="match status" value="1"/>
</dbReference>
<dbReference type="Gene3D" id="3.30.1330.60">
    <property type="entry name" value="OmpA-like domain"/>
    <property type="match status" value="1"/>
</dbReference>
<dbReference type="SUPFAM" id="SSF103088">
    <property type="entry name" value="OmpA-like"/>
    <property type="match status" value="1"/>
</dbReference>
<dbReference type="RefSeq" id="WP_066760682.1">
    <property type="nucleotide sequence ID" value="NZ_BMIO01000005.1"/>
</dbReference>
<evidence type="ECO:0000256" key="5">
    <source>
        <dbReference type="SAM" id="SignalP"/>
    </source>
</evidence>
<dbReference type="PANTHER" id="PTHR30329">
    <property type="entry name" value="STATOR ELEMENT OF FLAGELLAR MOTOR COMPLEX"/>
    <property type="match status" value="1"/>
</dbReference>
<dbReference type="Pfam" id="PF00691">
    <property type="entry name" value="OmpA"/>
    <property type="match status" value="1"/>
</dbReference>
<name>A0A916YG70_9SPHN</name>
<keyword evidence="2 4" id="KW-0472">Membrane</keyword>
<keyword evidence="5" id="KW-0732">Signal</keyword>
<keyword evidence="8" id="KW-1185">Reference proteome</keyword>
<dbReference type="GO" id="GO:0009279">
    <property type="term" value="C:cell outer membrane"/>
    <property type="evidence" value="ECO:0007669"/>
    <property type="project" value="UniProtKB-SubCell"/>
</dbReference>
<gene>
    <name evidence="7" type="ORF">GCM10010989_16660</name>
</gene>
<dbReference type="CDD" id="cd07185">
    <property type="entry name" value="OmpA_C-like"/>
    <property type="match status" value="1"/>
</dbReference>
<feature type="domain" description="OmpA-like" evidence="6">
    <location>
        <begin position="117"/>
        <end position="231"/>
    </location>
</feature>
<evidence type="ECO:0000256" key="1">
    <source>
        <dbReference type="ARBA" id="ARBA00004442"/>
    </source>
</evidence>
<dbReference type="AlphaFoldDB" id="A0A916YG70"/>
<evidence type="ECO:0000259" key="6">
    <source>
        <dbReference type="PROSITE" id="PS51123"/>
    </source>
</evidence>
<protein>
    <recommendedName>
        <fullName evidence="6">OmpA-like domain-containing protein</fullName>
    </recommendedName>
</protein>
<dbReference type="InterPro" id="IPR050330">
    <property type="entry name" value="Bact_OuterMem_StrucFunc"/>
</dbReference>
<evidence type="ECO:0000313" key="8">
    <source>
        <dbReference type="Proteomes" id="UP000598997"/>
    </source>
</evidence>
<dbReference type="Proteomes" id="UP000598997">
    <property type="component" value="Unassembled WGS sequence"/>
</dbReference>
<dbReference type="OrthoDB" id="9810367at2"/>
<dbReference type="PANTHER" id="PTHR30329:SF21">
    <property type="entry name" value="LIPOPROTEIN YIAD-RELATED"/>
    <property type="match status" value="1"/>
</dbReference>
<dbReference type="EMBL" id="BMIO01000005">
    <property type="protein sequence ID" value="GGD43248.1"/>
    <property type="molecule type" value="Genomic_DNA"/>
</dbReference>
<keyword evidence="3" id="KW-0998">Cell outer membrane</keyword>
<evidence type="ECO:0000313" key="7">
    <source>
        <dbReference type="EMBL" id="GGD43248.1"/>
    </source>
</evidence>
<reference evidence="7 8" key="1">
    <citation type="journal article" date="2014" name="Int. J. Syst. Evol. Microbiol.">
        <title>Complete genome sequence of Corynebacterium casei LMG S-19264T (=DSM 44701T), isolated from a smear-ripened cheese.</title>
        <authorList>
            <consortium name="US DOE Joint Genome Institute (JGI-PGF)"/>
            <person name="Walter F."/>
            <person name="Albersmeier A."/>
            <person name="Kalinowski J."/>
            <person name="Ruckert C."/>
        </authorList>
    </citation>
    <scope>NUCLEOTIDE SEQUENCE [LARGE SCALE GENOMIC DNA]</scope>
    <source>
        <strain evidence="7 8">CGMCC 1.15358</strain>
    </source>
</reference>
<feature type="chain" id="PRO_5038033272" description="OmpA-like domain-containing protein" evidence="5">
    <location>
        <begin position="24"/>
        <end position="231"/>
    </location>
</feature>
<sequence length="231" mass="24688">MKSWQVLAGVSVLATVVTVPAFAQEAVDLQSLDDGTLRSELEMRYEASLAATLDPAIVNATDTRYMWASEAKVQCAIAIGFMKNDLRDADSIRKCDAAYLRWMAPPAPPTPPPPPPPPAVCNTGSFLVFFDWDSAEITPEAANTLDSAIAGLADCSTVTVTLGGYTDTSGSDNYNMGLAGRRNDSVTSYLTSRGVMDSAISSSAFGETNLRVPTADGVRELQNRRVEINVQ</sequence>
<proteinExistence type="predicted"/>
<dbReference type="PRINTS" id="PR01021">
    <property type="entry name" value="OMPADOMAIN"/>
</dbReference>
<dbReference type="InterPro" id="IPR006664">
    <property type="entry name" value="OMP_bac"/>
</dbReference>